<feature type="chain" id="PRO_5009943712" evidence="1">
    <location>
        <begin position="29"/>
        <end position="295"/>
    </location>
</feature>
<evidence type="ECO:0000256" key="1">
    <source>
        <dbReference type="SAM" id="SignalP"/>
    </source>
</evidence>
<dbReference type="SUPFAM" id="SSF56281">
    <property type="entry name" value="Metallo-hydrolase/oxidoreductase"/>
    <property type="match status" value="1"/>
</dbReference>
<dbReference type="Pfam" id="PF00753">
    <property type="entry name" value="Lactamase_B"/>
    <property type="match status" value="1"/>
</dbReference>
<evidence type="ECO:0000259" key="2">
    <source>
        <dbReference type="SMART" id="SM00849"/>
    </source>
</evidence>
<dbReference type="CDD" id="cd07739">
    <property type="entry name" value="metallo-hydrolase-like_MBL-fold"/>
    <property type="match status" value="1"/>
</dbReference>
<dbReference type="InterPro" id="IPR050855">
    <property type="entry name" value="NDM-1-like"/>
</dbReference>
<reference evidence="4" key="1">
    <citation type="submission" date="2017-01" db="EMBL/GenBank/DDBJ databases">
        <authorList>
            <person name="Varghese N."/>
            <person name="Submissions S."/>
        </authorList>
    </citation>
    <scope>NUCLEOTIDE SEQUENCE [LARGE SCALE GENOMIC DNA]</scope>
    <source>
        <strain evidence="4">DSM 22306</strain>
    </source>
</reference>
<feature type="signal peptide" evidence="1">
    <location>
        <begin position="1"/>
        <end position="28"/>
    </location>
</feature>
<dbReference type="Gene3D" id="3.60.15.10">
    <property type="entry name" value="Ribonuclease Z/Hydroxyacylglutathione hydrolase-like"/>
    <property type="match status" value="1"/>
</dbReference>
<dbReference type="PANTHER" id="PTHR42951">
    <property type="entry name" value="METALLO-BETA-LACTAMASE DOMAIN-CONTAINING"/>
    <property type="match status" value="1"/>
</dbReference>
<dbReference type="OrthoDB" id="8441428at2"/>
<dbReference type="RefSeq" id="WP_054343565.1">
    <property type="nucleotide sequence ID" value="NZ_FTOE01000011.1"/>
</dbReference>
<keyword evidence="1" id="KW-0732">Signal</keyword>
<dbReference type="Proteomes" id="UP000185999">
    <property type="component" value="Unassembled WGS sequence"/>
</dbReference>
<accession>A0A1N7NWD9</accession>
<dbReference type="SMART" id="SM00849">
    <property type="entry name" value="Lactamase_B"/>
    <property type="match status" value="1"/>
</dbReference>
<protein>
    <submittedName>
        <fullName evidence="3">Glyoxylase, beta-lactamase superfamily II</fullName>
    </submittedName>
</protein>
<organism evidence="3 4">
    <name type="scientific">Neptunomonas antarctica</name>
    <dbReference type="NCBI Taxonomy" id="619304"/>
    <lineage>
        <taxon>Bacteria</taxon>
        <taxon>Pseudomonadati</taxon>
        <taxon>Pseudomonadota</taxon>
        <taxon>Gammaproteobacteria</taxon>
        <taxon>Oceanospirillales</taxon>
        <taxon>Oceanospirillaceae</taxon>
        <taxon>Neptunomonas</taxon>
    </lineage>
</organism>
<feature type="domain" description="Metallo-beta-lactamase" evidence="2">
    <location>
        <begin position="45"/>
        <end position="230"/>
    </location>
</feature>
<evidence type="ECO:0000313" key="4">
    <source>
        <dbReference type="Proteomes" id="UP000185999"/>
    </source>
</evidence>
<gene>
    <name evidence="3" type="ORF">SAMN05421760_11191</name>
</gene>
<dbReference type="STRING" id="619304.SAMN05421760_11191"/>
<name>A0A1N7NWD9_9GAMM</name>
<dbReference type="PANTHER" id="PTHR42951:SF14">
    <property type="entry name" value="METALLO-BETA-LACTAMASE SUPERFAMILY PROTEIN"/>
    <property type="match status" value="1"/>
</dbReference>
<keyword evidence="4" id="KW-1185">Reference proteome</keyword>
<proteinExistence type="predicted"/>
<dbReference type="InterPro" id="IPR036866">
    <property type="entry name" value="RibonucZ/Hydroxyglut_hydro"/>
</dbReference>
<sequence>MFKKLLVSKLVPVLLSVLSAVAVPAAHAAEPLTLKVYNADAGSFHVNSVLVSGETEAVVIDAGFTRADAHRIAANVLDSGKTLTTIYVSQADPDFYFGVEVLKRIFPKVVVLTSSAVLEKIEAKLPAKVAFWGPKMGVNAPQNPVLPTLFEGDKLLVDGQALELHGLTGELAHRPYIWIPSLHAVVGSVAVFGDLHVWTADVQKNSARKAWIAQLDEMESMDPAIVVPGHMKAGTSLDVNTIRYTRNYLQRFYKMADSAKSSAELIDGMKAAYPDAGLGIALDIGSKVATGEMAW</sequence>
<dbReference type="AlphaFoldDB" id="A0A1N7NWD9"/>
<dbReference type="InterPro" id="IPR001279">
    <property type="entry name" value="Metallo-B-lactamas"/>
</dbReference>
<dbReference type="EMBL" id="FTOE01000011">
    <property type="protein sequence ID" value="SIT02612.1"/>
    <property type="molecule type" value="Genomic_DNA"/>
</dbReference>
<evidence type="ECO:0000313" key="3">
    <source>
        <dbReference type="EMBL" id="SIT02612.1"/>
    </source>
</evidence>